<evidence type="ECO:0000256" key="1">
    <source>
        <dbReference type="SAM" id="MobiDB-lite"/>
    </source>
</evidence>
<sequence>MKTLSANVSTGKAGDSKPAYLMTIEPGSNDSWNAINWATEDITDLEVEARSDGAAAGGSTQFDSAGATFETRGVLPGDELLIDGDASYVVASIDSETRLQATANINAGDPVVYHVQRDFEGGRIRKGGLGTITKEVDLFDGGNIATVSDFSFEILNQDDFLNSTSMPPVLEGRNIDVRLLFTDGSGQTWPNALRLHKFTIEVVDYDTDVVRFTCTDASRARFAIDLPQTAITVSDFADVHPSNIGKPRPLTYGNFDSINSSRDWIDAGLHKALLVDQNLRIYLSSDHLADAPGAAHFWSSEINRFALFTVDAQSASPAGLPANKSYHTVSDPRRFITLRAAADPGGAFNDASDWIKIMDGDASTFVDISPGGANQQVGATVMGRPTQTNISVRVAWVLTVPQGVLTLGDLVNIYVRDDNGQIFKSPNKTAAETAVSVITHAWTRKFVVSAGVNDAIDFKEGGGGELNATLSAATYSATDLAIEIDTQLTAAGAGAYTVSYSLTTFRFTITKSATTIQILWNSGTNSTTNAANLLGFDKIADTSAAIAQSSNFDVVGAIRDISDAIVYADYTTGAGAGNIMRVETLQIDISNMPETTRLTEVYTSDDGIAFGSWIDTAGRVNNYNAGNLIEPGVFAVESMLRDHLSLGDSDIDYVNFDTLGDSAAGTRKDEIVAFQMLQRRNPLKWISDLCFNIGILYFTDHDNKETVRAIDLIPAVKQFTTADYEIEPSSKKSTLRVRKTPLNSVFNDIEVLYFKNYHTNEYEKRSFCNKDGKSSGVAAGYDTKCSTSFTNFGFVRKLTVESDYIRDDDTADFLVQWLVDWFYLQKRIANFTSMIQNVDVELGDMTTPTHSRIYPSGNAIATKIAHNLATDEISFELVDHTHDNKVSNGDLESLDGADDFSDWTEANNGTSSVNDETSTQHGGDHAARFDLDGTGNYAAIVHNPNLTLVVDTQYTLTFYNKSSVLTTSIAVGLQNTTSSNYLQSDGSWAAAPTSFGVPASLSWVYFSINFTTEGAGTAFVLELKRSGSIAGASIYIDDITIF</sequence>
<accession>A0A831VTM8</accession>
<name>A0A831VTM8_9FLAO</name>
<proteinExistence type="predicted"/>
<dbReference type="AlphaFoldDB" id="A0A831VTM8"/>
<dbReference type="Proteomes" id="UP000886191">
    <property type="component" value="Unassembled WGS sequence"/>
</dbReference>
<dbReference type="SUPFAM" id="SSF49785">
    <property type="entry name" value="Galactose-binding domain-like"/>
    <property type="match status" value="1"/>
</dbReference>
<feature type="compositionally biased region" description="Polar residues" evidence="1">
    <location>
        <begin position="905"/>
        <end position="921"/>
    </location>
</feature>
<protein>
    <recommendedName>
        <fullName evidence="3">Carbohydrate binding domain-containing protein</fullName>
    </recommendedName>
</protein>
<evidence type="ECO:0008006" key="3">
    <source>
        <dbReference type="Google" id="ProtNLM"/>
    </source>
</evidence>
<organism evidence="2">
    <name type="scientific">Pricia antarctica</name>
    <dbReference type="NCBI Taxonomy" id="641691"/>
    <lineage>
        <taxon>Bacteria</taxon>
        <taxon>Pseudomonadati</taxon>
        <taxon>Bacteroidota</taxon>
        <taxon>Flavobacteriia</taxon>
        <taxon>Flavobacteriales</taxon>
        <taxon>Flavobacteriaceae</taxon>
        <taxon>Pricia</taxon>
    </lineage>
</organism>
<dbReference type="InterPro" id="IPR008979">
    <property type="entry name" value="Galactose-bd-like_sf"/>
</dbReference>
<dbReference type="Gene3D" id="2.60.120.260">
    <property type="entry name" value="Galactose-binding domain-like"/>
    <property type="match status" value="1"/>
</dbReference>
<evidence type="ECO:0000313" key="2">
    <source>
        <dbReference type="EMBL" id="HEA19669.1"/>
    </source>
</evidence>
<comment type="caution">
    <text evidence="2">The sequence shown here is derived from an EMBL/GenBank/DDBJ whole genome shotgun (WGS) entry which is preliminary data.</text>
</comment>
<reference evidence="2" key="1">
    <citation type="journal article" date="2020" name="mSystems">
        <title>Genome- and Community-Level Interaction Insights into Carbon Utilization and Element Cycling Functions of Hydrothermarchaeota in Hydrothermal Sediment.</title>
        <authorList>
            <person name="Zhou Z."/>
            <person name="Liu Y."/>
            <person name="Xu W."/>
            <person name="Pan J."/>
            <person name="Luo Z.H."/>
            <person name="Li M."/>
        </authorList>
    </citation>
    <scope>NUCLEOTIDE SEQUENCE [LARGE SCALE GENOMIC DNA]</scope>
    <source>
        <strain evidence="2">HyVt-345</strain>
    </source>
</reference>
<dbReference type="EMBL" id="DRGL01000013">
    <property type="protein sequence ID" value="HEA19669.1"/>
    <property type="molecule type" value="Genomic_DNA"/>
</dbReference>
<gene>
    <name evidence="2" type="ORF">ENH87_01975</name>
</gene>
<feature type="region of interest" description="Disordered" evidence="1">
    <location>
        <begin position="905"/>
        <end position="925"/>
    </location>
</feature>